<proteinExistence type="predicted"/>
<feature type="compositionally biased region" description="Basic and acidic residues" evidence="1">
    <location>
        <begin position="13"/>
        <end position="44"/>
    </location>
</feature>
<protein>
    <submittedName>
        <fullName evidence="2">Uncharacterized protein</fullName>
    </submittedName>
</protein>
<keyword evidence="3" id="KW-1185">Reference proteome</keyword>
<comment type="caution">
    <text evidence="2">The sequence shown here is derived from an EMBL/GenBank/DDBJ whole genome shotgun (WGS) entry which is preliminary data.</text>
</comment>
<evidence type="ECO:0000313" key="3">
    <source>
        <dbReference type="Proteomes" id="UP000824469"/>
    </source>
</evidence>
<sequence length="70" mass="7843">GHEGHLGANRLKGRQEVCRAKGHPGRKDAEDAESRFDRRTKENRLTALGHLGQEDAKDAKIRQAREPTKS</sequence>
<accession>A0AA38CBV5</accession>
<evidence type="ECO:0000313" key="2">
    <source>
        <dbReference type="EMBL" id="KAH9294247.1"/>
    </source>
</evidence>
<reference evidence="2 3" key="1">
    <citation type="journal article" date="2021" name="Nat. Plants">
        <title>The Taxus genome provides insights into paclitaxel biosynthesis.</title>
        <authorList>
            <person name="Xiong X."/>
            <person name="Gou J."/>
            <person name="Liao Q."/>
            <person name="Li Y."/>
            <person name="Zhou Q."/>
            <person name="Bi G."/>
            <person name="Li C."/>
            <person name="Du R."/>
            <person name="Wang X."/>
            <person name="Sun T."/>
            <person name="Guo L."/>
            <person name="Liang H."/>
            <person name="Lu P."/>
            <person name="Wu Y."/>
            <person name="Zhang Z."/>
            <person name="Ro D.K."/>
            <person name="Shang Y."/>
            <person name="Huang S."/>
            <person name="Yan J."/>
        </authorList>
    </citation>
    <scope>NUCLEOTIDE SEQUENCE [LARGE SCALE GENOMIC DNA]</scope>
    <source>
        <strain evidence="2">Ta-2019</strain>
    </source>
</reference>
<organism evidence="2 3">
    <name type="scientific">Taxus chinensis</name>
    <name type="common">Chinese yew</name>
    <name type="synonym">Taxus wallichiana var. chinensis</name>
    <dbReference type="NCBI Taxonomy" id="29808"/>
    <lineage>
        <taxon>Eukaryota</taxon>
        <taxon>Viridiplantae</taxon>
        <taxon>Streptophyta</taxon>
        <taxon>Embryophyta</taxon>
        <taxon>Tracheophyta</taxon>
        <taxon>Spermatophyta</taxon>
        <taxon>Pinopsida</taxon>
        <taxon>Pinidae</taxon>
        <taxon>Conifers II</taxon>
        <taxon>Cupressales</taxon>
        <taxon>Taxaceae</taxon>
        <taxon>Taxus</taxon>
    </lineage>
</organism>
<feature type="region of interest" description="Disordered" evidence="1">
    <location>
        <begin position="1"/>
        <end position="70"/>
    </location>
</feature>
<feature type="compositionally biased region" description="Basic and acidic residues" evidence="1">
    <location>
        <begin position="52"/>
        <end position="70"/>
    </location>
</feature>
<dbReference type="AlphaFoldDB" id="A0AA38CBV5"/>
<gene>
    <name evidence="2" type="ORF">KI387_040550</name>
</gene>
<dbReference type="Proteomes" id="UP000824469">
    <property type="component" value="Unassembled WGS sequence"/>
</dbReference>
<name>A0AA38CBV5_TAXCH</name>
<dbReference type="EMBL" id="JAHRHJ020000273">
    <property type="protein sequence ID" value="KAH9294247.1"/>
    <property type="molecule type" value="Genomic_DNA"/>
</dbReference>
<evidence type="ECO:0000256" key="1">
    <source>
        <dbReference type="SAM" id="MobiDB-lite"/>
    </source>
</evidence>
<feature type="non-terminal residue" evidence="2">
    <location>
        <position position="1"/>
    </location>
</feature>